<evidence type="ECO:0000313" key="4">
    <source>
        <dbReference type="Proteomes" id="UP000314982"/>
    </source>
</evidence>
<protein>
    <recommendedName>
        <fullName evidence="5">SAP domain-containing protein</fullName>
    </recommendedName>
</protein>
<dbReference type="GO" id="GO:0000785">
    <property type="term" value="C:chromatin"/>
    <property type="evidence" value="ECO:0007669"/>
    <property type="project" value="TreeGrafter"/>
</dbReference>
<reference evidence="3" key="3">
    <citation type="submission" date="2025-09" db="UniProtKB">
        <authorList>
            <consortium name="Ensembl"/>
        </authorList>
    </citation>
    <scope>IDENTIFICATION</scope>
</reference>
<dbReference type="GO" id="GO:0016925">
    <property type="term" value="P:protein sumoylation"/>
    <property type="evidence" value="ECO:0007669"/>
    <property type="project" value="TreeGrafter"/>
</dbReference>
<evidence type="ECO:0000259" key="2">
    <source>
        <dbReference type="PROSITE" id="PS51466"/>
    </source>
</evidence>
<reference evidence="3" key="2">
    <citation type="submission" date="2025-08" db="UniProtKB">
        <authorList>
            <consortium name="Ensembl"/>
        </authorList>
    </citation>
    <scope>IDENTIFICATION</scope>
</reference>
<keyword evidence="4" id="KW-1185">Reference proteome</keyword>
<accession>A0A4W5PUZ6</accession>
<organism evidence="3 4">
    <name type="scientific">Hucho hucho</name>
    <name type="common">huchen</name>
    <dbReference type="NCBI Taxonomy" id="62062"/>
    <lineage>
        <taxon>Eukaryota</taxon>
        <taxon>Metazoa</taxon>
        <taxon>Chordata</taxon>
        <taxon>Craniata</taxon>
        <taxon>Vertebrata</taxon>
        <taxon>Euteleostomi</taxon>
        <taxon>Actinopterygii</taxon>
        <taxon>Neopterygii</taxon>
        <taxon>Teleostei</taxon>
        <taxon>Protacanthopterygii</taxon>
        <taxon>Salmoniformes</taxon>
        <taxon>Salmonidae</taxon>
        <taxon>Salmoninae</taxon>
        <taxon>Hucho</taxon>
    </lineage>
</organism>
<feature type="domain" description="SAP" evidence="1">
    <location>
        <begin position="11"/>
        <end position="45"/>
    </location>
</feature>
<dbReference type="SMART" id="SM00513">
    <property type="entry name" value="SAP"/>
    <property type="match status" value="1"/>
</dbReference>
<dbReference type="Ensembl" id="ENSHHUT00000066511.1">
    <property type="protein sequence ID" value="ENSHHUP00000064334.1"/>
    <property type="gene ID" value="ENSHHUG00000037972.1"/>
</dbReference>
<dbReference type="PROSITE" id="PS50800">
    <property type="entry name" value="SAP"/>
    <property type="match status" value="1"/>
</dbReference>
<dbReference type="InterPro" id="IPR003034">
    <property type="entry name" value="SAP_dom"/>
</dbReference>
<name>A0A4W5PUZ6_9TELE</name>
<sequence length="176" mass="18569">MAESAELKQMVMSLRVSELQVLLGYAGRNKHGRKHELLTMALHLLKAGCSPAVQMKIKELYCRRFPTKMGSPSELVLPGPHYPASGGVAGGGGTAALPAGLSQLAYEGHGHGGVPSPAALLPISLLGPGKHELSGLAHHLPTSATLHPVHPDVKLQRLPFYDMLDELIKPTSLGKG</sequence>
<dbReference type="GO" id="GO:0006357">
    <property type="term" value="P:regulation of transcription by RNA polymerase II"/>
    <property type="evidence" value="ECO:0007669"/>
    <property type="project" value="TreeGrafter"/>
</dbReference>
<dbReference type="Proteomes" id="UP000314982">
    <property type="component" value="Unassembled WGS sequence"/>
</dbReference>
<dbReference type="Gene3D" id="1.10.720.30">
    <property type="entry name" value="SAP domain"/>
    <property type="match status" value="1"/>
</dbReference>
<dbReference type="STRING" id="62062.ENSHHUP00000064334"/>
<evidence type="ECO:0000313" key="3">
    <source>
        <dbReference type="Ensembl" id="ENSHHUP00000064334.1"/>
    </source>
</evidence>
<evidence type="ECO:0008006" key="5">
    <source>
        <dbReference type="Google" id="ProtNLM"/>
    </source>
</evidence>
<dbReference type="GeneTree" id="ENSGT01030000234539"/>
<dbReference type="InterPro" id="IPR023321">
    <property type="entry name" value="PINIT"/>
</dbReference>
<evidence type="ECO:0000259" key="1">
    <source>
        <dbReference type="PROSITE" id="PS50800"/>
    </source>
</evidence>
<feature type="domain" description="PINIT" evidence="2">
    <location>
        <begin position="141"/>
        <end position="176"/>
    </location>
</feature>
<dbReference type="PROSITE" id="PS51466">
    <property type="entry name" value="PINIT"/>
    <property type="match status" value="1"/>
</dbReference>
<dbReference type="AlphaFoldDB" id="A0A4W5PUZ6"/>
<proteinExistence type="predicted"/>
<dbReference type="FunFam" id="1.10.720.30:FF:000001">
    <property type="entry name" value="E3 SUMO-protein ligase PIAS2 isoform 1"/>
    <property type="match status" value="1"/>
</dbReference>
<dbReference type="PANTHER" id="PTHR10782:SF101">
    <property type="entry name" value="E3 SUMO-PROTEIN LIGASE PIAS1"/>
    <property type="match status" value="1"/>
</dbReference>
<dbReference type="SUPFAM" id="SSF68906">
    <property type="entry name" value="SAP domain"/>
    <property type="match status" value="1"/>
</dbReference>
<dbReference type="GO" id="GO:0003712">
    <property type="term" value="F:transcription coregulator activity"/>
    <property type="evidence" value="ECO:0007669"/>
    <property type="project" value="TreeGrafter"/>
</dbReference>
<dbReference type="PANTHER" id="PTHR10782">
    <property type="entry name" value="ZINC FINGER MIZ DOMAIN-CONTAINING PROTEIN"/>
    <property type="match status" value="1"/>
</dbReference>
<dbReference type="InterPro" id="IPR036361">
    <property type="entry name" value="SAP_dom_sf"/>
</dbReference>
<reference evidence="4" key="1">
    <citation type="submission" date="2018-06" db="EMBL/GenBank/DDBJ databases">
        <title>Genome assembly of Danube salmon.</title>
        <authorList>
            <person name="Macqueen D.J."/>
            <person name="Gundappa M.K."/>
        </authorList>
    </citation>
    <scope>NUCLEOTIDE SEQUENCE [LARGE SCALE GENOMIC DNA]</scope>
</reference>
<dbReference type="GO" id="GO:0061665">
    <property type="term" value="F:SUMO ligase activity"/>
    <property type="evidence" value="ECO:0007669"/>
    <property type="project" value="TreeGrafter"/>
</dbReference>